<gene>
    <name evidence="2" type="ORF">NTEN_LOCUS20758</name>
</gene>
<proteinExistence type="predicted"/>
<organism evidence="2 3">
    <name type="scientific">Nesidiocoris tenuis</name>
    <dbReference type="NCBI Taxonomy" id="355587"/>
    <lineage>
        <taxon>Eukaryota</taxon>
        <taxon>Metazoa</taxon>
        <taxon>Ecdysozoa</taxon>
        <taxon>Arthropoda</taxon>
        <taxon>Hexapoda</taxon>
        <taxon>Insecta</taxon>
        <taxon>Pterygota</taxon>
        <taxon>Neoptera</taxon>
        <taxon>Paraneoptera</taxon>
        <taxon>Hemiptera</taxon>
        <taxon>Heteroptera</taxon>
        <taxon>Panheteroptera</taxon>
        <taxon>Cimicomorpha</taxon>
        <taxon>Miridae</taxon>
        <taxon>Dicyphina</taxon>
        <taxon>Nesidiocoris</taxon>
    </lineage>
</organism>
<dbReference type="AlphaFoldDB" id="A0A6H5HJ02"/>
<feature type="region of interest" description="Disordered" evidence="1">
    <location>
        <begin position="1"/>
        <end position="23"/>
    </location>
</feature>
<keyword evidence="3" id="KW-1185">Reference proteome</keyword>
<evidence type="ECO:0000256" key="1">
    <source>
        <dbReference type="SAM" id="MobiDB-lite"/>
    </source>
</evidence>
<evidence type="ECO:0000313" key="2">
    <source>
        <dbReference type="EMBL" id="CAB0016595.1"/>
    </source>
</evidence>
<name>A0A6H5HJ02_9HEMI</name>
<reference evidence="2 3" key="1">
    <citation type="submission" date="2020-02" db="EMBL/GenBank/DDBJ databases">
        <authorList>
            <person name="Ferguson B K."/>
        </authorList>
    </citation>
    <scope>NUCLEOTIDE SEQUENCE [LARGE SCALE GENOMIC DNA]</scope>
</reference>
<accession>A0A6H5HJ02</accession>
<sequence length="146" mass="16413">MFRNGRDTSYFPGHPSTANFPSTGHVNQSVLFKSIRAPSVPMTESLQPPFSSMSLTHVPQCRGSSPRVTGFPGQRASLVIGKSTSHSTLKDWPYEEASLEISEASSAMRKTRAFRSAAVGTVTKKWRRRMMKWRRRTMGCFVRSDR</sequence>
<protein>
    <submittedName>
        <fullName evidence="2">Uncharacterized protein</fullName>
    </submittedName>
</protein>
<dbReference type="EMBL" id="CADCXU010030478">
    <property type="protein sequence ID" value="CAB0016595.1"/>
    <property type="molecule type" value="Genomic_DNA"/>
</dbReference>
<evidence type="ECO:0000313" key="3">
    <source>
        <dbReference type="Proteomes" id="UP000479000"/>
    </source>
</evidence>
<dbReference type="Proteomes" id="UP000479000">
    <property type="component" value="Unassembled WGS sequence"/>
</dbReference>